<evidence type="ECO:0000313" key="2">
    <source>
        <dbReference type="EMBL" id="OGK15486.1"/>
    </source>
</evidence>
<proteinExistence type="predicted"/>
<feature type="transmembrane region" description="Helical" evidence="1">
    <location>
        <begin position="204"/>
        <end position="227"/>
    </location>
</feature>
<evidence type="ECO:0000256" key="1">
    <source>
        <dbReference type="SAM" id="Phobius"/>
    </source>
</evidence>
<feature type="transmembrane region" description="Helical" evidence="1">
    <location>
        <begin position="335"/>
        <end position="352"/>
    </location>
</feature>
<dbReference type="Proteomes" id="UP000177208">
    <property type="component" value="Unassembled WGS sequence"/>
</dbReference>
<dbReference type="EMBL" id="MFZG01000036">
    <property type="protein sequence ID" value="OGK15486.1"/>
    <property type="molecule type" value="Genomic_DNA"/>
</dbReference>
<evidence type="ECO:0008006" key="4">
    <source>
        <dbReference type="Google" id="ProtNLM"/>
    </source>
</evidence>
<keyword evidence="1" id="KW-0812">Transmembrane</keyword>
<keyword evidence="1" id="KW-1133">Transmembrane helix</keyword>
<keyword evidence="1" id="KW-0472">Membrane</keyword>
<accession>A0A1F7G9G4</accession>
<feature type="transmembrane region" description="Helical" evidence="1">
    <location>
        <begin position="260"/>
        <end position="278"/>
    </location>
</feature>
<protein>
    <recommendedName>
        <fullName evidence="4">DUF2029 domain-containing protein</fullName>
    </recommendedName>
</protein>
<organism evidence="2 3">
    <name type="scientific">Candidatus Roizmanbacteria bacterium RIFCSPHIGHO2_01_FULL_39_12c</name>
    <dbReference type="NCBI Taxonomy" id="1802031"/>
    <lineage>
        <taxon>Bacteria</taxon>
        <taxon>Candidatus Roizmaniibacteriota</taxon>
    </lineage>
</organism>
<feature type="transmembrane region" description="Helical" evidence="1">
    <location>
        <begin position="165"/>
        <end position="184"/>
    </location>
</feature>
<dbReference type="AlphaFoldDB" id="A0A1F7G9G4"/>
<evidence type="ECO:0000313" key="3">
    <source>
        <dbReference type="Proteomes" id="UP000177208"/>
    </source>
</evidence>
<name>A0A1F7G9G4_9BACT</name>
<reference evidence="2 3" key="1">
    <citation type="journal article" date="2016" name="Nat. Commun.">
        <title>Thousands of microbial genomes shed light on interconnected biogeochemical processes in an aquifer system.</title>
        <authorList>
            <person name="Anantharaman K."/>
            <person name="Brown C.T."/>
            <person name="Hug L.A."/>
            <person name="Sharon I."/>
            <person name="Castelle C.J."/>
            <person name="Probst A.J."/>
            <person name="Thomas B.C."/>
            <person name="Singh A."/>
            <person name="Wilkins M.J."/>
            <person name="Karaoz U."/>
            <person name="Brodie E.L."/>
            <person name="Williams K.H."/>
            <person name="Hubbard S.S."/>
            <person name="Banfield J.F."/>
        </authorList>
    </citation>
    <scope>NUCLEOTIDE SEQUENCE [LARGE SCALE GENOMIC DNA]</scope>
</reference>
<feature type="transmembrane region" description="Helical" evidence="1">
    <location>
        <begin position="234"/>
        <end position="254"/>
    </location>
</feature>
<feature type="transmembrane region" description="Helical" evidence="1">
    <location>
        <begin position="76"/>
        <end position="95"/>
    </location>
</feature>
<feature type="transmembrane region" description="Helical" evidence="1">
    <location>
        <begin position="49"/>
        <end position="69"/>
    </location>
</feature>
<comment type="caution">
    <text evidence="2">The sequence shown here is derived from an EMBL/GenBank/DDBJ whole genome shotgun (WGS) entry which is preliminary data.</text>
</comment>
<dbReference type="Pfam" id="PF26314">
    <property type="entry name" value="MptA_B_family"/>
    <property type="match status" value="1"/>
</dbReference>
<sequence>MLIIYSIILFFLSVYSYSLIDPNLTFFQTHWWEIFRAKMVYFGYYQRDLSWFVYLSLIILLFIFHLYFLKKHKGFNPLKIALLISGVLLISYPLLSHDFFNYLFDARIVTYYNHNPYLKKALDFPSDPWLRFMHWTHRTYPYGPVFLLISLVPSFLSLGKFILSFFFFKLTFAGFYILAVYYLAKLDKKAAVFFATNPLLLIEGLVNSHNDLIAVALAIIGIYYLLVSKLQFNARLLLLLSTGIKFITLPIVFLSKQKLIWNKIIFAFTGGILIYLSLKSEIQPWYFLNLFIFLPIIRSINRLDIFFLGLLLSYYPYIRLGGWDTVEKINLKHSIIIIFFVANVIQLIFLKFRYLHNVKKNN</sequence>
<gene>
    <name evidence="2" type="ORF">A2774_04295</name>
</gene>